<dbReference type="AlphaFoldDB" id="A0A1J1CS05"/>
<dbReference type="NCBIfam" id="TIGR01558">
    <property type="entry name" value="sm_term_P27"/>
    <property type="match status" value="1"/>
</dbReference>
<gene>
    <name evidence="1" type="ORF">NPD5_274</name>
</gene>
<accession>A0A1J1CS05</accession>
<proteinExistence type="predicted"/>
<organism evidence="1 2">
    <name type="scientific">Clostridium sporogenes</name>
    <dbReference type="NCBI Taxonomy" id="1509"/>
    <lineage>
        <taxon>Bacteria</taxon>
        <taxon>Bacillati</taxon>
        <taxon>Bacillota</taxon>
        <taxon>Clostridia</taxon>
        <taxon>Eubacteriales</taxon>
        <taxon>Clostridiaceae</taxon>
        <taxon>Clostridium</taxon>
    </lineage>
</organism>
<dbReference type="Proteomes" id="UP000182204">
    <property type="component" value="Chromosome"/>
</dbReference>
<protein>
    <submittedName>
        <fullName evidence="1">Phage terminase, small subunit, P27 family</fullName>
    </submittedName>
</protein>
<dbReference type="InterPro" id="IPR006448">
    <property type="entry name" value="Phage_term_ssu_P27"/>
</dbReference>
<dbReference type="Pfam" id="PF05119">
    <property type="entry name" value="Terminase_4"/>
    <property type="match status" value="1"/>
</dbReference>
<name>A0A1J1CS05_CLOSG</name>
<sequence>MRRLARPRQPADLLLVKGKKHLTKAEIEDRKSKEVKAPSDKVKAPSYLPADLKKEFNKIAKELKEIGIITNLDIDALARFIIAKKMYLELTKQILEKPEMMIVDKDIVTTQDKLFKQCRSSASDLGLTISSRCKLVVPKKEEPNKKTEEEKLFGSFL</sequence>
<evidence type="ECO:0000313" key="1">
    <source>
        <dbReference type="EMBL" id="APH14439.1"/>
    </source>
</evidence>
<evidence type="ECO:0000313" key="2">
    <source>
        <dbReference type="Proteomes" id="UP000182204"/>
    </source>
</evidence>
<reference evidence="1 2" key="1">
    <citation type="submission" date="2015-11" db="EMBL/GenBank/DDBJ databases">
        <authorList>
            <person name="Hill K.K."/>
            <person name="Shirey T.B."/>
            <person name="Raphael B."/>
            <person name="Daligault H.E."/>
            <person name="Davenport K.W."/>
            <person name="Bruce D.C."/>
            <person name="Foley B.T."/>
            <person name="Johnson S.L."/>
        </authorList>
    </citation>
    <scope>NUCLEOTIDE SEQUENCE [LARGE SCALE GENOMIC DNA]</scope>
    <source>
        <strain evidence="1 2">CDC_1632</strain>
    </source>
</reference>
<dbReference type="EMBL" id="CP013243">
    <property type="protein sequence ID" value="APH14439.1"/>
    <property type="molecule type" value="Genomic_DNA"/>
</dbReference>